<feature type="domain" description="RING-type" evidence="2">
    <location>
        <begin position="532"/>
        <end position="563"/>
    </location>
</feature>
<dbReference type="VEuPathDB" id="FungiDB:MELLADRAFT_102650"/>
<dbReference type="RefSeq" id="XP_007405851.1">
    <property type="nucleotide sequence ID" value="XM_007405789.1"/>
</dbReference>
<gene>
    <name evidence="3" type="ORF">MELLADRAFT_102650</name>
</gene>
<keyword evidence="4" id="KW-1185">Reference proteome</keyword>
<dbReference type="EMBL" id="GL883093">
    <property type="protein sequence ID" value="EGG11249.1"/>
    <property type="molecule type" value="Genomic_DNA"/>
</dbReference>
<dbReference type="CDD" id="cd16448">
    <property type="entry name" value="RING-H2"/>
    <property type="match status" value="1"/>
</dbReference>
<feature type="chain" id="PRO_5003314894" description="RING-type domain-containing protein" evidence="1">
    <location>
        <begin position="21"/>
        <end position="620"/>
    </location>
</feature>
<dbReference type="Proteomes" id="UP000001072">
    <property type="component" value="Unassembled WGS sequence"/>
</dbReference>
<dbReference type="InterPro" id="IPR013083">
    <property type="entry name" value="Znf_RING/FYVE/PHD"/>
</dbReference>
<name>F4R8Y4_MELLP</name>
<dbReference type="InParanoid" id="F4R8Y4"/>
<organism evidence="4">
    <name type="scientific">Melampsora larici-populina (strain 98AG31 / pathotype 3-4-7)</name>
    <name type="common">Poplar leaf rust fungus</name>
    <dbReference type="NCBI Taxonomy" id="747676"/>
    <lineage>
        <taxon>Eukaryota</taxon>
        <taxon>Fungi</taxon>
        <taxon>Dikarya</taxon>
        <taxon>Basidiomycota</taxon>
        <taxon>Pucciniomycotina</taxon>
        <taxon>Pucciniomycetes</taxon>
        <taxon>Pucciniales</taxon>
        <taxon>Melampsoraceae</taxon>
        <taxon>Melampsora</taxon>
    </lineage>
</organism>
<dbReference type="Pfam" id="PF13639">
    <property type="entry name" value="zf-RING_2"/>
    <property type="match status" value="1"/>
</dbReference>
<dbReference type="KEGG" id="mlr:MELLADRAFT_102650"/>
<feature type="signal peptide" evidence="1">
    <location>
        <begin position="1"/>
        <end position="20"/>
    </location>
</feature>
<evidence type="ECO:0000313" key="4">
    <source>
        <dbReference type="Proteomes" id="UP000001072"/>
    </source>
</evidence>
<keyword evidence="1" id="KW-0732">Signal</keyword>
<evidence type="ECO:0000313" key="3">
    <source>
        <dbReference type="EMBL" id="EGG11249.1"/>
    </source>
</evidence>
<dbReference type="AlphaFoldDB" id="F4R8Y4"/>
<sequence length="620" mass="70556">MTKIFFSWWCYLIFTCSSWALTPSESLTEGAIEVEDMNLLGGVQMEHGNAIRHLTAPTNPDSHEEENLLERRINFIRSHGSESECVEDILNETVKALEIWSPIHESVESKTRPGTSILEITHKFTNLFTRRMRKYKIFYLARDGQTYNSAIRTIARELDIMIRDSLFGGSSVDNCLHIEIVLIAVLEYLQRDNLKTYERLWTLSVLRLLQSLLPMGHVKSISQDPNTGRVCRGGLELFLTQGALMLSSGMDLEPKVKGVSYGRIDILPVDKYLTEALERAELILNIRNYLQGSQESLQTPGLIGIHNKLLQNRSLFEAGIIESLSLQALAMDGSIDKYTSDGAIHCLYQILQHLDRFYSGSQQLAITEALKRVELMLEIRKNLHYHDHQIPAIMKMYDKSLHTRSLANTRFIKSLTFQCIHHVIHETTPDEEIPGLHSVKLEYIKACLHLCHIQDSALKGGKGDLYGLDVSKGEKYLENQDFFIDMMYRSSTYIDGLQDYLHSQVKKDEPSGHYQYISKPLVENQTKGSEGCPICLSKFLEGQRVVKLKCLTPHIFHEQCINRLEGILTNENHGRKGTGITHLKKRAQLMLYTSNISIKASLSIISNAASISPKQPWDHQ</sequence>
<protein>
    <recommendedName>
        <fullName evidence="2">RING-type domain-containing protein</fullName>
    </recommendedName>
</protein>
<dbReference type="InterPro" id="IPR001841">
    <property type="entry name" value="Znf_RING"/>
</dbReference>
<evidence type="ECO:0000259" key="2">
    <source>
        <dbReference type="Pfam" id="PF13639"/>
    </source>
</evidence>
<dbReference type="OrthoDB" id="8062037at2759"/>
<accession>F4R8Y4</accession>
<dbReference type="Gene3D" id="3.30.40.10">
    <property type="entry name" value="Zinc/RING finger domain, C3HC4 (zinc finger)"/>
    <property type="match status" value="1"/>
</dbReference>
<dbReference type="SUPFAM" id="SSF57850">
    <property type="entry name" value="RING/U-box"/>
    <property type="match status" value="1"/>
</dbReference>
<proteinExistence type="predicted"/>
<dbReference type="HOGENOM" id="CLU_024936_1_0_1"/>
<reference evidence="4" key="1">
    <citation type="journal article" date="2011" name="Proc. Natl. Acad. Sci. U.S.A.">
        <title>Obligate biotrophy features unraveled by the genomic analysis of rust fungi.</title>
        <authorList>
            <person name="Duplessis S."/>
            <person name="Cuomo C.A."/>
            <person name="Lin Y.-C."/>
            <person name="Aerts A."/>
            <person name="Tisserant E."/>
            <person name="Veneault-Fourrey C."/>
            <person name="Joly D.L."/>
            <person name="Hacquard S."/>
            <person name="Amselem J."/>
            <person name="Cantarel B.L."/>
            <person name="Chiu R."/>
            <person name="Coutinho P.M."/>
            <person name="Feau N."/>
            <person name="Field M."/>
            <person name="Frey P."/>
            <person name="Gelhaye E."/>
            <person name="Goldberg J."/>
            <person name="Grabherr M.G."/>
            <person name="Kodira C.D."/>
            <person name="Kohler A."/>
            <person name="Kuees U."/>
            <person name="Lindquist E.A."/>
            <person name="Lucas S.M."/>
            <person name="Mago R."/>
            <person name="Mauceli E."/>
            <person name="Morin E."/>
            <person name="Murat C."/>
            <person name="Pangilinan J.L."/>
            <person name="Park R."/>
            <person name="Pearson M."/>
            <person name="Quesneville H."/>
            <person name="Rouhier N."/>
            <person name="Sakthikumar S."/>
            <person name="Salamov A.A."/>
            <person name="Schmutz J."/>
            <person name="Selles B."/>
            <person name="Shapiro H."/>
            <person name="Tanguay P."/>
            <person name="Tuskan G.A."/>
            <person name="Henrissat B."/>
            <person name="Van de Peer Y."/>
            <person name="Rouze P."/>
            <person name="Ellis J.G."/>
            <person name="Dodds P.N."/>
            <person name="Schein J.E."/>
            <person name="Zhong S."/>
            <person name="Hamelin R.C."/>
            <person name="Grigoriev I.V."/>
            <person name="Szabo L.J."/>
            <person name="Martin F."/>
        </authorList>
    </citation>
    <scope>NUCLEOTIDE SEQUENCE [LARGE SCALE GENOMIC DNA]</scope>
    <source>
        <strain evidence="4">98AG31 / pathotype 3-4-7</strain>
    </source>
</reference>
<dbReference type="GeneID" id="18921739"/>
<evidence type="ECO:0000256" key="1">
    <source>
        <dbReference type="SAM" id="SignalP"/>
    </source>
</evidence>